<dbReference type="Gene3D" id="3.30.200.20">
    <property type="entry name" value="Phosphorylase Kinase, domain 1"/>
    <property type="match status" value="1"/>
</dbReference>
<evidence type="ECO:0000256" key="4">
    <source>
        <dbReference type="ARBA" id="ARBA00022741"/>
    </source>
</evidence>
<dbReference type="InterPro" id="IPR017441">
    <property type="entry name" value="Protein_kinase_ATP_BS"/>
</dbReference>
<proteinExistence type="predicted"/>
<accession>A0A140DUX6</accession>
<name>A0A140DUX6_9FIRM</name>
<organism evidence="13 14">
    <name type="scientific">Faecalibaculum rodentium</name>
    <dbReference type="NCBI Taxonomy" id="1702221"/>
    <lineage>
        <taxon>Bacteria</taxon>
        <taxon>Bacillati</taxon>
        <taxon>Bacillota</taxon>
        <taxon>Erysipelotrichia</taxon>
        <taxon>Erysipelotrichales</taxon>
        <taxon>Erysipelotrichaceae</taxon>
        <taxon>Faecalibaculum</taxon>
    </lineage>
</organism>
<dbReference type="Pfam" id="PF03793">
    <property type="entry name" value="PASTA"/>
    <property type="match status" value="2"/>
</dbReference>
<dbReference type="GO" id="GO:0005524">
    <property type="term" value="F:ATP binding"/>
    <property type="evidence" value="ECO:0007669"/>
    <property type="project" value="UniProtKB-UniRule"/>
</dbReference>
<dbReference type="InterPro" id="IPR011009">
    <property type="entry name" value="Kinase-like_dom_sf"/>
</dbReference>
<dbReference type="PROSITE" id="PS50011">
    <property type="entry name" value="PROTEIN_KINASE_DOM"/>
    <property type="match status" value="1"/>
</dbReference>
<gene>
    <name evidence="13" type="ORF">AALO17_13190</name>
</gene>
<keyword evidence="6 9" id="KW-0067">ATP-binding</keyword>
<dbReference type="EMBL" id="CP011391">
    <property type="protein sequence ID" value="AMK54453.1"/>
    <property type="molecule type" value="Genomic_DNA"/>
</dbReference>
<feature type="domain" description="Protein kinase" evidence="11">
    <location>
        <begin position="9"/>
        <end position="269"/>
    </location>
</feature>
<dbReference type="GeneID" id="78478043"/>
<evidence type="ECO:0000256" key="2">
    <source>
        <dbReference type="ARBA" id="ARBA00022527"/>
    </source>
</evidence>
<dbReference type="Gene3D" id="1.10.510.10">
    <property type="entry name" value="Transferase(Phosphotransferase) domain 1"/>
    <property type="match status" value="1"/>
</dbReference>
<dbReference type="SMART" id="SM00220">
    <property type="entry name" value="S_TKc"/>
    <property type="match status" value="1"/>
</dbReference>
<keyword evidence="4 9" id="KW-0547">Nucleotide-binding</keyword>
<feature type="domain" description="PASTA" evidence="12">
    <location>
        <begin position="411"/>
        <end position="481"/>
    </location>
</feature>
<evidence type="ECO:0000256" key="9">
    <source>
        <dbReference type="PROSITE-ProRule" id="PRU10141"/>
    </source>
</evidence>
<evidence type="ECO:0000256" key="5">
    <source>
        <dbReference type="ARBA" id="ARBA00022777"/>
    </source>
</evidence>
<dbReference type="Pfam" id="PF00069">
    <property type="entry name" value="Pkinase"/>
    <property type="match status" value="1"/>
</dbReference>
<sequence>MLREVANRYSIIALIGQGGMADVYKAFDTILNRVVAVKVLRSKLSEDPMTLVRFQREAYAASKLSHPNIIDIYDVGEAEGLHYIVMEFVRGRTLKQLVMQRGALDVPEAVAIMKQLTSAVSHAHEHQIIHRDIKPQNVLIKDDGTVKITDFGIAVANDSVQLTWNNAVMGSAHYLAPEQAQGKEPDPAIDIYSLGIVFYELLTGDVPYKGTSPTEIAVQHLRSALPSVRSFNPAIPQSVENIVVRAAAKDPAERYPSARDMVQDLNTCLLPDRAQEPPLHLKTITLDLKGQNEPRPKPAGRKKKALSRVKGIAMGVLAGVVLLLLVLFAGSVTGLLRIPGFLGYETMPGLVGQTQEEALQSLDAAGFDSEKAEFEYKVDDSLDQGRVIAQSVNAGRVVAQDSSIVLTLSKGPSFLIPDYTGRTLEDVKADLAAHNVNVTLDITSRGEPDTNPGIVLEQNGLVPGSRVDPEADNRMSLVISEYPSIVIPQELIGMDVDEAKRLLNREGAAVITRQVSGQGTNVVRVDPPVGSLYTQEGTDSVVTLYY</sequence>
<feature type="transmembrane region" description="Helical" evidence="10">
    <location>
        <begin position="311"/>
        <end position="336"/>
    </location>
</feature>
<keyword evidence="10" id="KW-0812">Transmembrane</keyword>
<dbReference type="PROSITE" id="PS00107">
    <property type="entry name" value="PROTEIN_KINASE_ATP"/>
    <property type="match status" value="1"/>
</dbReference>
<dbReference type="CDD" id="cd06577">
    <property type="entry name" value="PASTA_pknB"/>
    <property type="match status" value="2"/>
</dbReference>
<dbReference type="FunFam" id="1.10.510.10:FF:000021">
    <property type="entry name" value="Serine/threonine protein kinase"/>
    <property type="match status" value="1"/>
</dbReference>
<dbReference type="FunFam" id="3.30.200.20:FF:000035">
    <property type="entry name" value="Serine/threonine protein kinase Stk1"/>
    <property type="match status" value="1"/>
</dbReference>
<dbReference type="EC" id="2.7.11.1" evidence="1"/>
<comment type="catalytic activity">
    <reaction evidence="7">
        <text>L-threonyl-[protein] + ATP = O-phospho-L-threonyl-[protein] + ADP + H(+)</text>
        <dbReference type="Rhea" id="RHEA:46608"/>
        <dbReference type="Rhea" id="RHEA-COMP:11060"/>
        <dbReference type="Rhea" id="RHEA-COMP:11605"/>
        <dbReference type="ChEBI" id="CHEBI:15378"/>
        <dbReference type="ChEBI" id="CHEBI:30013"/>
        <dbReference type="ChEBI" id="CHEBI:30616"/>
        <dbReference type="ChEBI" id="CHEBI:61977"/>
        <dbReference type="ChEBI" id="CHEBI:456216"/>
        <dbReference type="EC" id="2.7.11.1"/>
    </reaction>
</comment>
<reference evidence="13 14" key="1">
    <citation type="journal article" date="2016" name="Gut Pathog.">
        <title>Whole genome sequencing of "Faecalibaculum rodentium" ALO17, isolated from C57BL/6J laboratory mouse feces.</title>
        <authorList>
            <person name="Lim S."/>
            <person name="Chang D.H."/>
            <person name="Ahn S."/>
            <person name="Kim B.C."/>
        </authorList>
    </citation>
    <scope>NUCLEOTIDE SEQUENCE [LARGE SCALE GENOMIC DNA]</scope>
    <source>
        <strain evidence="13 14">Alo17</strain>
    </source>
</reference>
<evidence type="ECO:0000256" key="8">
    <source>
        <dbReference type="ARBA" id="ARBA00048679"/>
    </source>
</evidence>
<dbReference type="PROSITE" id="PS00108">
    <property type="entry name" value="PROTEIN_KINASE_ST"/>
    <property type="match status" value="1"/>
</dbReference>
<keyword evidence="2 13" id="KW-0723">Serine/threonine-protein kinase</keyword>
<dbReference type="RefSeq" id="WP_067556855.1">
    <property type="nucleotide sequence ID" value="NZ_CAMNXC010000008.1"/>
</dbReference>
<dbReference type="CDD" id="cd14014">
    <property type="entry name" value="STKc_PknB_like"/>
    <property type="match status" value="1"/>
</dbReference>
<dbReference type="PANTHER" id="PTHR43289:SF34">
    <property type="entry name" value="SERINE_THREONINE-PROTEIN KINASE YBDM-RELATED"/>
    <property type="match status" value="1"/>
</dbReference>
<evidence type="ECO:0000313" key="13">
    <source>
        <dbReference type="EMBL" id="AMK54453.1"/>
    </source>
</evidence>
<dbReference type="Gene3D" id="3.30.10.20">
    <property type="match status" value="2"/>
</dbReference>
<dbReference type="KEGG" id="fro:AALO17_13190"/>
<keyword evidence="3 13" id="KW-0808">Transferase</keyword>
<protein>
    <recommendedName>
        <fullName evidence="1">non-specific serine/threonine protein kinase</fullName>
        <ecNumber evidence="1">2.7.11.1</ecNumber>
    </recommendedName>
</protein>
<dbReference type="STRING" id="1702221.AALO17_13190"/>
<evidence type="ECO:0000256" key="3">
    <source>
        <dbReference type="ARBA" id="ARBA00022679"/>
    </source>
</evidence>
<dbReference type="InterPro" id="IPR008271">
    <property type="entry name" value="Ser/Thr_kinase_AS"/>
</dbReference>
<keyword evidence="10" id="KW-0472">Membrane</keyword>
<dbReference type="SMART" id="SM00740">
    <property type="entry name" value="PASTA"/>
    <property type="match status" value="3"/>
</dbReference>
<dbReference type="GO" id="GO:0106310">
    <property type="term" value="F:protein serine kinase activity"/>
    <property type="evidence" value="ECO:0007669"/>
    <property type="project" value="RHEA"/>
</dbReference>
<dbReference type="PANTHER" id="PTHR43289">
    <property type="entry name" value="MITOGEN-ACTIVATED PROTEIN KINASE KINASE KINASE 20-RELATED"/>
    <property type="match status" value="1"/>
</dbReference>
<feature type="domain" description="PASTA" evidence="12">
    <location>
        <begin position="343"/>
        <end position="410"/>
    </location>
</feature>
<evidence type="ECO:0000313" key="14">
    <source>
        <dbReference type="Proteomes" id="UP000069771"/>
    </source>
</evidence>
<evidence type="ECO:0000259" key="12">
    <source>
        <dbReference type="PROSITE" id="PS51178"/>
    </source>
</evidence>
<dbReference type="NCBIfam" id="NF033483">
    <property type="entry name" value="PknB_PASTA_kin"/>
    <property type="match status" value="1"/>
</dbReference>
<evidence type="ECO:0000256" key="6">
    <source>
        <dbReference type="ARBA" id="ARBA00022840"/>
    </source>
</evidence>
<evidence type="ECO:0000259" key="11">
    <source>
        <dbReference type="PROSITE" id="PS50011"/>
    </source>
</evidence>
<comment type="catalytic activity">
    <reaction evidence="8">
        <text>L-seryl-[protein] + ATP = O-phospho-L-seryl-[protein] + ADP + H(+)</text>
        <dbReference type="Rhea" id="RHEA:17989"/>
        <dbReference type="Rhea" id="RHEA-COMP:9863"/>
        <dbReference type="Rhea" id="RHEA-COMP:11604"/>
        <dbReference type="ChEBI" id="CHEBI:15378"/>
        <dbReference type="ChEBI" id="CHEBI:29999"/>
        <dbReference type="ChEBI" id="CHEBI:30616"/>
        <dbReference type="ChEBI" id="CHEBI:83421"/>
        <dbReference type="ChEBI" id="CHEBI:456216"/>
        <dbReference type="EC" id="2.7.11.1"/>
    </reaction>
</comment>
<dbReference type="SUPFAM" id="SSF56112">
    <property type="entry name" value="Protein kinase-like (PK-like)"/>
    <property type="match status" value="1"/>
</dbReference>
<dbReference type="OrthoDB" id="9788659at2"/>
<dbReference type="Proteomes" id="UP000069771">
    <property type="component" value="Chromosome"/>
</dbReference>
<dbReference type="AlphaFoldDB" id="A0A140DUX6"/>
<evidence type="ECO:0000256" key="1">
    <source>
        <dbReference type="ARBA" id="ARBA00012513"/>
    </source>
</evidence>
<dbReference type="InterPro" id="IPR005543">
    <property type="entry name" value="PASTA_dom"/>
</dbReference>
<dbReference type="PATRIC" id="fig|1702221.3.peg.1272"/>
<feature type="binding site" evidence="9">
    <location>
        <position position="38"/>
    </location>
    <ligand>
        <name>ATP</name>
        <dbReference type="ChEBI" id="CHEBI:30616"/>
    </ligand>
</feature>
<keyword evidence="10" id="KW-1133">Transmembrane helix</keyword>
<dbReference type="GO" id="GO:0004674">
    <property type="term" value="F:protein serine/threonine kinase activity"/>
    <property type="evidence" value="ECO:0007669"/>
    <property type="project" value="UniProtKB-KW"/>
</dbReference>
<evidence type="ECO:0000256" key="7">
    <source>
        <dbReference type="ARBA" id="ARBA00047899"/>
    </source>
</evidence>
<evidence type="ECO:0000256" key="10">
    <source>
        <dbReference type="SAM" id="Phobius"/>
    </source>
</evidence>
<keyword evidence="14" id="KW-1185">Reference proteome</keyword>
<dbReference type="InterPro" id="IPR000719">
    <property type="entry name" value="Prot_kinase_dom"/>
</dbReference>
<keyword evidence="5 13" id="KW-0418">Kinase</keyword>
<dbReference type="PROSITE" id="PS51178">
    <property type="entry name" value="PASTA"/>
    <property type="match status" value="2"/>
</dbReference>